<dbReference type="PROSITE" id="PS51083">
    <property type="entry name" value="ZF_HIT"/>
    <property type="match status" value="1"/>
</dbReference>
<gene>
    <name evidence="16" type="ORF">NLU13_3316</name>
</gene>
<dbReference type="InterPro" id="IPR007529">
    <property type="entry name" value="Znf_HIT"/>
</dbReference>
<evidence type="ECO:0000259" key="15">
    <source>
        <dbReference type="PROSITE" id="PS51083"/>
    </source>
</evidence>
<dbReference type="InterPro" id="IPR057721">
    <property type="entry name" value="BCD1_alpha/beta"/>
</dbReference>
<evidence type="ECO:0000256" key="1">
    <source>
        <dbReference type="ARBA" id="ARBA00022499"/>
    </source>
</evidence>
<dbReference type="Pfam" id="PF25790">
    <property type="entry name" value="BCD1"/>
    <property type="match status" value="1"/>
</dbReference>
<comment type="subunit">
    <text evidence="10">Interacts with FBL, SNU13, NOP58, NUFIP1, RUVBL1, RUVBL2 and TAF9. Interacts (via HIT-type zinc finger) with the RUVBL1/RUVBL2 complex in the presence of ADP.</text>
</comment>
<dbReference type="InterPro" id="IPR051639">
    <property type="entry name" value="BCD1"/>
</dbReference>
<protein>
    <recommendedName>
        <fullName evidence="11">Box C/D snoRNA protein 1</fullName>
    </recommendedName>
    <alternativeName>
        <fullName evidence="12">Zinc finger HIT domain-containing protein 6</fullName>
    </alternativeName>
</protein>
<feature type="compositionally biased region" description="Acidic residues" evidence="14">
    <location>
        <begin position="384"/>
        <end position="398"/>
    </location>
</feature>
<keyword evidence="6" id="KW-0862">Zinc</keyword>
<evidence type="ECO:0000256" key="6">
    <source>
        <dbReference type="ARBA" id="ARBA00022833"/>
    </source>
</evidence>
<dbReference type="GO" id="GO:0048254">
    <property type="term" value="P:snoRNA localization"/>
    <property type="evidence" value="ECO:0007669"/>
    <property type="project" value="TreeGrafter"/>
</dbReference>
<feature type="domain" description="HIT-type" evidence="15">
    <location>
        <begin position="10"/>
        <end position="44"/>
    </location>
</feature>
<feature type="compositionally biased region" description="Acidic residues" evidence="14">
    <location>
        <begin position="419"/>
        <end position="442"/>
    </location>
</feature>
<feature type="region of interest" description="Disordered" evidence="14">
    <location>
        <begin position="346"/>
        <end position="450"/>
    </location>
</feature>
<proteinExistence type="inferred from homology"/>
<keyword evidence="7" id="KW-0832">Ubl conjugation</keyword>
<comment type="caution">
    <text evidence="16">The sequence shown here is derived from an EMBL/GenBank/DDBJ whole genome shotgun (WGS) entry which is preliminary data.</text>
</comment>
<evidence type="ECO:0000256" key="11">
    <source>
        <dbReference type="ARBA" id="ARBA00068630"/>
    </source>
</evidence>
<evidence type="ECO:0000256" key="5">
    <source>
        <dbReference type="ARBA" id="ARBA00022771"/>
    </source>
</evidence>
<comment type="similarity">
    <text evidence="9">Belongs to the BCD1 family.</text>
</comment>
<dbReference type="GO" id="GO:0000463">
    <property type="term" value="P:maturation of LSU-rRNA from tricistronic rRNA transcript (SSU-rRNA, 5.8S rRNA, LSU-rRNA)"/>
    <property type="evidence" value="ECO:0007669"/>
    <property type="project" value="TreeGrafter"/>
</dbReference>
<dbReference type="Gene3D" id="3.30.60.190">
    <property type="match status" value="1"/>
</dbReference>
<dbReference type="SUPFAM" id="SSF144232">
    <property type="entry name" value="HIT/MYND zinc finger-like"/>
    <property type="match status" value="1"/>
</dbReference>
<keyword evidence="4" id="KW-0479">Metal-binding</keyword>
<dbReference type="PANTHER" id="PTHR13483">
    <property type="entry name" value="BOX C_D SNORNA PROTEIN 1-RELATED"/>
    <property type="match status" value="1"/>
</dbReference>
<evidence type="ECO:0000256" key="10">
    <source>
        <dbReference type="ARBA" id="ARBA00061949"/>
    </source>
</evidence>
<evidence type="ECO:0000256" key="13">
    <source>
        <dbReference type="PROSITE-ProRule" id="PRU00453"/>
    </source>
</evidence>
<keyword evidence="17" id="KW-1185">Reference proteome</keyword>
<sequence>MADPLLTNLCAICHVSPPKYKCPRCNLRTCSLACSKKHKAWSECNGERDATAYIPPSKLRTPAGVDHDYNFLHGIEMAVERSERVLIGDRGLVQAEELRPLTTQEVRWKTGRDGRKRKVITTRVLREAKGRSFERFLAQRLKKLNVRILCAPMGMARQKENNTTLNRRSGRINWQVEWLALDRDGPTEHPETEAKRLLSKVMDDTPLYRAYHELLDDEQACEKLVAPRTAPRARAHQSQSSSDACWTADMDGLQDALTGMWLSPAEVDAEEDQRRRKRYRFFLGSTSRRSDLPTKMAALDAGDCLREILRNGQVLEFPTIYVLTGGADATLPPGFVLGPKETALSAVQHSQGTKRKGGPADGQKAGSRASKKQKQQGAAGGLEVLEEGEVGSDGEVGDAQDAGSGDKNSGIGLEAGEVIGEESFGEEDEAMDQDDDDDDDDTSSSGSDSE</sequence>
<dbReference type="GO" id="GO:0000492">
    <property type="term" value="P:box C/D snoRNP assembly"/>
    <property type="evidence" value="ECO:0007669"/>
    <property type="project" value="TreeGrafter"/>
</dbReference>
<dbReference type="CDD" id="cd23023">
    <property type="entry name" value="zf-HIT_BCD1"/>
    <property type="match status" value="1"/>
</dbReference>
<accession>A0AA39GN71</accession>
<evidence type="ECO:0000256" key="2">
    <source>
        <dbReference type="ARBA" id="ARBA00022517"/>
    </source>
</evidence>
<evidence type="ECO:0000313" key="17">
    <source>
        <dbReference type="Proteomes" id="UP001175261"/>
    </source>
</evidence>
<evidence type="ECO:0000256" key="12">
    <source>
        <dbReference type="ARBA" id="ARBA00077531"/>
    </source>
</evidence>
<keyword evidence="5 13" id="KW-0863">Zinc-finger</keyword>
<keyword evidence="1" id="KW-1017">Isopeptide bond</keyword>
<dbReference type="PANTHER" id="PTHR13483:SF11">
    <property type="entry name" value="ZINC FINGER HIT DOMAIN-CONTAINING PROTEIN 3"/>
    <property type="match status" value="1"/>
</dbReference>
<evidence type="ECO:0000256" key="9">
    <source>
        <dbReference type="ARBA" id="ARBA00049654"/>
    </source>
</evidence>
<name>A0AA39GN71_SARSR</name>
<evidence type="ECO:0000256" key="14">
    <source>
        <dbReference type="SAM" id="MobiDB-lite"/>
    </source>
</evidence>
<evidence type="ECO:0000313" key="16">
    <source>
        <dbReference type="EMBL" id="KAK0389743.1"/>
    </source>
</evidence>
<dbReference type="GO" id="GO:0005634">
    <property type="term" value="C:nucleus"/>
    <property type="evidence" value="ECO:0007669"/>
    <property type="project" value="TreeGrafter"/>
</dbReference>
<evidence type="ECO:0000256" key="8">
    <source>
        <dbReference type="ARBA" id="ARBA00049598"/>
    </source>
</evidence>
<evidence type="ECO:0000256" key="4">
    <source>
        <dbReference type="ARBA" id="ARBA00022723"/>
    </source>
</evidence>
<dbReference type="EMBL" id="JAPDFR010000002">
    <property type="protein sequence ID" value="KAK0389743.1"/>
    <property type="molecule type" value="Genomic_DNA"/>
</dbReference>
<organism evidence="16 17">
    <name type="scientific">Sarocladium strictum</name>
    <name type="common">Black bundle disease fungus</name>
    <name type="synonym">Acremonium strictum</name>
    <dbReference type="NCBI Taxonomy" id="5046"/>
    <lineage>
        <taxon>Eukaryota</taxon>
        <taxon>Fungi</taxon>
        <taxon>Dikarya</taxon>
        <taxon>Ascomycota</taxon>
        <taxon>Pezizomycotina</taxon>
        <taxon>Sordariomycetes</taxon>
        <taxon>Hypocreomycetidae</taxon>
        <taxon>Hypocreales</taxon>
        <taxon>Sarocladiaceae</taxon>
        <taxon>Sarocladium</taxon>
    </lineage>
</organism>
<comment type="function">
    <text evidence="8">Required for box C/D snoRNAs accumulation involved in snoRNA processing, snoRNA transport to the nucleolus and ribosome biogenesis.</text>
</comment>
<dbReference type="GO" id="GO:0008270">
    <property type="term" value="F:zinc ion binding"/>
    <property type="evidence" value="ECO:0007669"/>
    <property type="project" value="UniProtKB-UniRule"/>
</dbReference>
<evidence type="ECO:0000256" key="7">
    <source>
        <dbReference type="ARBA" id="ARBA00022843"/>
    </source>
</evidence>
<dbReference type="GO" id="GO:0070761">
    <property type="term" value="C:pre-snoRNP complex"/>
    <property type="evidence" value="ECO:0007669"/>
    <property type="project" value="TreeGrafter"/>
</dbReference>
<dbReference type="Proteomes" id="UP001175261">
    <property type="component" value="Unassembled WGS sequence"/>
</dbReference>
<keyword evidence="2" id="KW-0690">Ribosome biogenesis</keyword>
<dbReference type="AlphaFoldDB" id="A0AA39GN71"/>
<keyword evidence="3" id="KW-0597">Phosphoprotein</keyword>
<reference evidence="16" key="1">
    <citation type="submission" date="2022-10" db="EMBL/GenBank/DDBJ databases">
        <title>Determination and structural analysis of whole genome sequence of Sarocladium strictum F4-1.</title>
        <authorList>
            <person name="Hu L."/>
            <person name="Jiang Y."/>
        </authorList>
    </citation>
    <scope>NUCLEOTIDE SEQUENCE</scope>
    <source>
        <strain evidence="16">F4-1</strain>
    </source>
</reference>
<dbReference type="Pfam" id="PF04438">
    <property type="entry name" value="zf-HIT"/>
    <property type="match status" value="1"/>
</dbReference>
<evidence type="ECO:0000256" key="3">
    <source>
        <dbReference type="ARBA" id="ARBA00022553"/>
    </source>
</evidence>
<dbReference type="FunFam" id="3.30.60.190:FF:000001">
    <property type="entry name" value="box C/D snoRNA protein 1"/>
    <property type="match status" value="1"/>
</dbReference>